<keyword evidence="3" id="KW-1185">Reference proteome</keyword>
<gene>
    <name evidence="2" type="ORF">X777_11619</name>
</gene>
<feature type="non-terminal residue" evidence="2">
    <location>
        <position position="1"/>
    </location>
</feature>
<evidence type="ECO:0000313" key="3">
    <source>
        <dbReference type="Proteomes" id="UP000053097"/>
    </source>
</evidence>
<evidence type="ECO:0000256" key="1">
    <source>
        <dbReference type="SAM" id="Phobius"/>
    </source>
</evidence>
<keyword evidence="1" id="KW-1133">Transmembrane helix</keyword>
<name>A0A026W103_OOCBI</name>
<accession>A0A026W103</accession>
<protein>
    <submittedName>
        <fullName evidence="2">Uncharacterized protein</fullName>
    </submittedName>
</protein>
<reference evidence="2 3" key="1">
    <citation type="journal article" date="2014" name="Curr. Biol.">
        <title>The genome of the clonal raider ant Cerapachys biroi.</title>
        <authorList>
            <person name="Oxley P.R."/>
            <person name="Ji L."/>
            <person name="Fetter-Pruneda I."/>
            <person name="McKenzie S.K."/>
            <person name="Li C."/>
            <person name="Hu H."/>
            <person name="Zhang G."/>
            <person name="Kronauer D.J."/>
        </authorList>
    </citation>
    <scope>NUCLEOTIDE SEQUENCE [LARGE SCALE GENOMIC DNA]</scope>
</reference>
<organism evidence="2 3">
    <name type="scientific">Ooceraea biroi</name>
    <name type="common">Clonal raider ant</name>
    <name type="synonym">Cerapachys biroi</name>
    <dbReference type="NCBI Taxonomy" id="2015173"/>
    <lineage>
        <taxon>Eukaryota</taxon>
        <taxon>Metazoa</taxon>
        <taxon>Ecdysozoa</taxon>
        <taxon>Arthropoda</taxon>
        <taxon>Hexapoda</taxon>
        <taxon>Insecta</taxon>
        <taxon>Pterygota</taxon>
        <taxon>Neoptera</taxon>
        <taxon>Endopterygota</taxon>
        <taxon>Hymenoptera</taxon>
        <taxon>Apocrita</taxon>
        <taxon>Aculeata</taxon>
        <taxon>Formicoidea</taxon>
        <taxon>Formicidae</taxon>
        <taxon>Dorylinae</taxon>
        <taxon>Ooceraea</taxon>
    </lineage>
</organism>
<dbReference type="Proteomes" id="UP000053097">
    <property type="component" value="Unassembled WGS sequence"/>
</dbReference>
<keyword evidence="1" id="KW-0812">Transmembrane</keyword>
<feature type="transmembrane region" description="Helical" evidence="1">
    <location>
        <begin position="118"/>
        <end position="144"/>
    </location>
</feature>
<proteinExistence type="predicted"/>
<sequence length="254" mass="28650">KRTSQRSGLRPPFTGTLNPQSRTAIYCNVGGSSPEGKMDRRNRRECCCSIQALAAVTHSPINFGGRSIDHNVLFCSLVFLPAAFDSIRGCAARNGWRLFPYPYPEKGGRAKNLPGTRYPLLLILIFVCRLLLAAYALSSLVLLARAPPSRGTSQSAQRSATRNHPTLVTKRATLIFPPPWIHTGEADIEHFEDRQVITQERELRQELKRNMLRPRALYARTTPHCVVVIRRHYNDKTGHDLSHCVARDNAYSRY</sequence>
<evidence type="ECO:0000313" key="2">
    <source>
        <dbReference type="EMBL" id="EZA49747.1"/>
    </source>
</evidence>
<dbReference type="EMBL" id="KK107499">
    <property type="protein sequence ID" value="EZA49747.1"/>
    <property type="molecule type" value="Genomic_DNA"/>
</dbReference>
<dbReference type="AlphaFoldDB" id="A0A026W103"/>
<keyword evidence="1" id="KW-0472">Membrane</keyword>